<comment type="caution">
    <text evidence="1">The sequence shown here is derived from an EMBL/GenBank/DDBJ whole genome shotgun (WGS) entry which is preliminary data.</text>
</comment>
<gene>
    <name evidence="1" type="ORF">S01H1_33283</name>
</gene>
<name>X0WB57_9ZZZZ</name>
<proteinExistence type="predicted"/>
<sequence>TFLTAIAVDITGISDLGQQASNKSLREFLPSVYSPIDDQFIFGKNQTAVITAQTNDTGAQVRIDLRVYEDTA</sequence>
<feature type="non-terminal residue" evidence="1">
    <location>
        <position position="1"/>
    </location>
</feature>
<dbReference type="EMBL" id="BARS01020660">
    <property type="protein sequence ID" value="GAG09896.1"/>
    <property type="molecule type" value="Genomic_DNA"/>
</dbReference>
<accession>X0WB57</accession>
<protein>
    <submittedName>
        <fullName evidence="1">Uncharacterized protein</fullName>
    </submittedName>
</protein>
<organism evidence="1">
    <name type="scientific">marine sediment metagenome</name>
    <dbReference type="NCBI Taxonomy" id="412755"/>
    <lineage>
        <taxon>unclassified sequences</taxon>
        <taxon>metagenomes</taxon>
        <taxon>ecological metagenomes</taxon>
    </lineage>
</organism>
<evidence type="ECO:0000313" key="1">
    <source>
        <dbReference type="EMBL" id="GAG09896.1"/>
    </source>
</evidence>
<dbReference type="AlphaFoldDB" id="X0WB57"/>
<reference evidence="1" key="1">
    <citation type="journal article" date="2014" name="Front. Microbiol.">
        <title>High frequency of phylogenetically diverse reductive dehalogenase-homologous genes in deep subseafloor sedimentary metagenomes.</title>
        <authorList>
            <person name="Kawai M."/>
            <person name="Futagami T."/>
            <person name="Toyoda A."/>
            <person name="Takaki Y."/>
            <person name="Nishi S."/>
            <person name="Hori S."/>
            <person name="Arai W."/>
            <person name="Tsubouchi T."/>
            <person name="Morono Y."/>
            <person name="Uchiyama I."/>
            <person name="Ito T."/>
            <person name="Fujiyama A."/>
            <person name="Inagaki F."/>
            <person name="Takami H."/>
        </authorList>
    </citation>
    <scope>NUCLEOTIDE SEQUENCE</scope>
    <source>
        <strain evidence="1">Expedition CK06-06</strain>
    </source>
</reference>